<evidence type="ECO:0000313" key="3">
    <source>
        <dbReference type="Proteomes" id="UP001157069"/>
    </source>
</evidence>
<accession>A0ABQ6JTU2</accession>
<keyword evidence="1" id="KW-0812">Transmembrane</keyword>
<proteinExistence type="predicted"/>
<evidence type="ECO:0000313" key="2">
    <source>
        <dbReference type="EMBL" id="GMA91695.1"/>
    </source>
</evidence>
<comment type="caution">
    <text evidence="2">The sequence shown here is derived from an EMBL/GenBank/DDBJ whole genome shotgun (WGS) entry which is preliminary data.</text>
</comment>
<dbReference type="RefSeq" id="WP_284300145.1">
    <property type="nucleotide sequence ID" value="NZ_BSVA01000001.1"/>
</dbReference>
<evidence type="ECO:0000256" key="1">
    <source>
        <dbReference type="SAM" id="Phobius"/>
    </source>
</evidence>
<feature type="transmembrane region" description="Helical" evidence="1">
    <location>
        <begin position="505"/>
        <end position="526"/>
    </location>
</feature>
<dbReference type="Proteomes" id="UP001157069">
    <property type="component" value="Unassembled WGS sequence"/>
</dbReference>
<sequence length="537" mass="54006">MYPESPAAHARPMAGRVAVALAALLGLATLGVLPATAVHADTDPDKLHVDAYLVSTKYGGIAVDIKALDTTAVTTLDEVRVTVHRSVGPDVVKVSKGTGVVTTLQAGSAVTAPIVITPGSYDEAGSSSWVKPDAVWSAETVPTGLTVELLDAADAVLLSKTVGTPSTGPTGTTLADVMPASPGFTNPAANVHTGADYLGIAVDVRVQGFTDAEEISVRVNREDAAPVIKTSKPALMASVNTGQARSVTVPIVIQPGTYNEAASSSWQLPGGVWTPSTVPTSVTITITRTFGPQVETTIPIGGSVASVLPTSADPVEFELPSDAPLDVVIPEGAGEVTVKLGTPTAGVVTTPVDLTVSAADGASLVIPAGTTVSAPDDPTWDGVISLPTIVEDVAVPTPAGAEKTTVGYAIQVGSATTRLTFDAPVKLVLPGQAGSRAGFVEVGGTFTEITDVCPSATPSLSSGACRIDAGDDLVIWTTHFTTFVAYNVVAAAPGSGSLAATGADIGLLLGVAGTLLLLGVGATVAVRVHRRRGVALG</sequence>
<evidence type="ECO:0008006" key="4">
    <source>
        <dbReference type="Google" id="ProtNLM"/>
    </source>
</evidence>
<name>A0ABQ6JTU2_9MICO</name>
<keyword evidence="1" id="KW-1133">Transmembrane helix</keyword>
<keyword evidence="3" id="KW-1185">Reference proteome</keyword>
<gene>
    <name evidence="2" type="ORF">GCM10025869_22240</name>
</gene>
<reference evidence="3" key="1">
    <citation type="journal article" date="2019" name="Int. J. Syst. Evol. Microbiol.">
        <title>The Global Catalogue of Microorganisms (GCM) 10K type strain sequencing project: providing services to taxonomists for standard genome sequencing and annotation.</title>
        <authorList>
            <consortium name="The Broad Institute Genomics Platform"/>
            <consortium name="The Broad Institute Genome Sequencing Center for Infectious Disease"/>
            <person name="Wu L."/>
            <person name="Ma J."/>
        </authorList>
    </citation>
    <scope>NUCLEOTIDE SEQUENCE [LARGE SCALE GENOMIC DNA]</scope>
    <source>
        <strain evidence="3">NBRC 108755</strain>
    </source>
</reference>
<organism evidence="2 3">
    <name type="scientific">Homoserinibacter gongjuensis</name>
    <dbReference type="NCBI Taxonomy" id="1162968"/>
    <lineage>
        <taxon>Bacteria</taxon>
        <taxon>Bacillati</taxon>
        <taxon>Actinomycetota</taxon>
        <taxon>Actinomycetes</taxon>
        <taxon>Micrococcales</taxon>
        <taxon>Microbacteriaceae</taxon>
        <taxon>Homoserinibacter</taxon>
    </lineage>
</organism>
<dbReference type="EMBL" id="BSVA01000001">
    <property type="protein sequence ID" value="GMA91695.1"/>
    <property type="molecule type" value="Genomic_DNA"/>
</dbReference>
<keyword evidence="1" id="KW-0472">Membrane</keyword>
<protein>
    <recommendedName>
        <fullName evidence="4">Gram-positive cocci surface proteins LPxTG domain-containing protein</fullName>
    </recommendedName>
</protein>